<feature type="domain" description="HTH tetR-type" evidence="3">
    <location>
        <begin position="13"/>
        <end position="73"/>
    </location>
</feature>
<evidence type="ECO:0000256" key="1">
    <source>
        <dbReference type="ARBA" id="ARBA00023125"/>
    </source>
</evidence>
<name>A0A3N4YZT5_9MICO</name>
<gene>
    <name evidence="4" type="ORF">EDD32_0220</name>
</gene>
<proteinExistence type="predicted"/>
<protein>
    <recommendedName>
        <fullName evidence="3">HTH tetR-type domain-containing protein</fullName>
    </recommendedName>
</protein>
<dbReference type="Proteomes" id="UP000280726">
    <property type="component" value="Unassembled WGS sequence"/>
</dbReference>
<dbReference type="AlphaFoldDB" id="A0A3N4YZT5"/>
<dbReference type="InterPro" id="IPR009057">
    <property type="entry name" value="Homeodomain-like_sf"/>
</dbReference>
<evidence type="ECO:0000256" key="2">
    <source>
        <dbReference type="PROSITE-ProRule" id="PRU00335"/>
    </source>
</evidence>
<dbReference type="EMBL" id="RKRA01000001">
    <property type="protein sequence ID" value="RPF25807.1"/>
    <property type="molecule type" value="Genomic_DNA"/>
</dbReference>
<feature type="DNA-binding region" description="H-T-H motif" evidence="2">
    <location>
        <begin position="36"/>
        <end position="55"/>
    </location>
</feature>
<dbReference type="PROSITE" id="PS50977">
    <property type="entry name" value="HTH_TETR_2"/>
    <property type="match status" value="1"/>
</dbReference>
<sequence>MTDEQARVDPRTRRTLEALTAAMAELLPTTPLRQISVARLCRTAGIHRTTFYKHYDTVGEVAAVVVEDLTEGLSPTTGGSDDTFAQWLDALLGYVGARRVVLTGLLGPEGDPALVRALCDHLVDRAEDYLRAAVARQGGEDVGTDLRTAARVVGFASYGAVEATLADGLEVRADSYLAALPMPWSDLLAPVPVGV</sequence>
<reference evidence="4 5" key="1">
    <citation type="submission" date="2018-11" db="EMBL/GenBank/DDBJ databases">
        <title>Sequencing the genomes of 1000 actinobacteria strains.</title>
        <authorList>
            <person name="Klenk H.-P."/>
        </authorList>
    </citation>
    <scope>NUCLEOTIDE SEQUENCE [LARGE SCALE GENOMIC DNA]</scope>
    <source>
        <strain evidence="4 5">DSM 14418</strain>
    </source>
</reference>
<evidence type="ECO:0000259" key="3">
    <source>
        <dbReference type="PROSITE" id="PS50977"/>
    </source>
</evidence>
<evidence type="ECO:0000313" key="4">
    <source>
        <dbReference type="EMBL" id="RPF25807.1"/>
    </source>
</evidence>
<dbReference type="Gene3D" id="1.10.357.10">
    <property type="entry name" value="Tetracycline Repressor, domain 2"/>
    <property type="match status" value="1"/>
</dbReference>
<keyword evidence="1 2" id="KW-0238">DNA-binding</keyword>
<keyword evidence="5" id="KW-1185">Reference proteome</keyword>
<comment type="caution">
    <text evidence="4">The sequence shown here is derived from an EMBL/GenBank/DDBJ whole genome shotgun (WGS) entry which is preliminary data.</text>
</comment>
<dbReference type="InterPro" id="IPR001647">
    <property type="entry name" value="HTH_TetR"/>
</dbReference>
<dbReference type="GO" id="GO:0003677">
    <property type="term" value="F:DNA binding"/>
    <property type="evidence" value="ECO:0007669"/>
    <property type="project" value="UniProtKB-UniRule"/>
</dbReference>
<dbReference type="OrthoDB" id="3193022at2"/>
<evidence type="ECO:0000313" key="5">
    <source>
        <dbReference type="Proteomes" id="UP000280726"/>
    </source>
</evidence>
<dbReference type="RefSeq" id="WP_123913860.1">
    <property type="nucleotide sequence ID" value="NZ_RKRA01000001.1"/>
</dbReference>
<accession>A0A3N4YZT5</accession>
<organism evidence="4 5">
    <name type="scientific">Georgenia muralis</name>
    <dbReference type="NCBI Taxonomy" id="154117"/>
    <lineage>
        <taxon>Bacteria</taxon>
        <taxon>Bacillati</taxon>
        <taxon>Actinomycetota</taxon>
        <taxon>Actinomycetes</taxon>
        <taxon>Micrococcales</taxon>
        <taxon>Bogoriellaceae</taxon>
        <taxon>Georgenia</taxon>
    </lineage>
</organism>
<dbReference type="SUPFAM" id="SSF46689">
    <property type="entry name" value="Homeodomain-like"/>
    <property type="match status" value="1"/>
</dbReference>